<feature type="region of interest" description="Disordered" evidence="1">
    <location>
        <begin position="1"/>
        <end position="44"/>
    </location>
</feature>
<dbReference type="InterPro" id="IPR036523">
    <property type="entry name" value="SurE-like_sf"/>
</dbReference>
<name>A0ABR0CC86_PURLI</name>
<keyword evidence="3" id="KW-1185">Reference proteome</keyword>
<gene>
    <name evidence="2" type="ORF">Purlil1_2104</name>
</gene>
<evidence type="ECO:0008006" key="4">
    <source>
        <dbReference type="Google" id="ProtNLM"/>
    </source>
</evidence>
<evidence type="ECO:0000313" key="2">
    <source>
        <dbReference type="EMBL" id="KAK4093770.1"/>
    </source>
</evidence>
<protein>
    <recommendedName>
        <fullName evidence="4">Survival protein SurE-like phosphatase/nucleotidase domain-containing protein</fullName>
    </recommendedName>
</protein>
<dbReference type="Proteomes" id="UP001287286">
    <property type="component" value="Unassembled WGS sequence"/>
</dbReference>
<proteinExistence type="predicted"/>
<accession>A0ABR0CC86</accession>
<organism evidence="2 3">
    <name type="scientific">Purpureocillium lilacinum</name>
    <name type="common">Paecilomyces lilacinus</name>
    <dbReference type="NCBI Taxonomy" id="33203"/>
    <lineage>
        <taxon>Eukaryota</taxon>
        <taxon>Fungi</taxon>
        <taxon>Dikarya</taxon>
        <taxon>Ascomycota</taxon>
        <taxon>Pezizomycotina</taxon>
        <taxon>Sordariomycetes</taxon>
        <taxon>Hypocreomycetidae</taxon>
        <taxon>Hypocreales</taxon>
        <taxon>Ophiocordycipitaceae</taxon>
        <taxon>Purpureocillium</taxon>
    </lineage>
</organism>
<evidence type="ECO:0000313" key="3">
    <source>
        <dbReference type="Proteomes" id="UP001287286"/>
    </source>
</evidence>
<reference evidence="2 3" key="1">
    <citation type="journal article" date="2024" name="Microbiol. Resour. Announc.">
        <title>Genome annotations for the ascomycete fungi Trichoderma harzianum, Trichoderma aggressivum, and Purpureocillium lilacinum.</title>
        <authorList>
            <person name="Beijen E.P.W."/>
            <person name="Ohm R.A."/>
        </authorList>
    </citation>
    <scope>NUCLEOTIDE SEQUENCE [LARGE SCALE GENOMIC DNA]</scope>
    <source>
        <strain evidence="2 3">CBS 150709</strain>
    </source>
</reference>
<comment type="caution">
    <text evidence="2">The sequence shown here is derived from an EMBL/GenBank/DDBJ whole genome shotgun (WGS) entry which is preliminary data.</text>
</comment>
<dbReference type="SUPFAM" id="SSF64167">
    <property type="entry name" value="SurE-like"/>
    <property type="match status" value="1"/>
</dbReference>
<dbReference type="EMBL" id="JAWRVI010000005">
    <property type="protein sequence ID" value="KAK4093770.1"/>
    <property type="molecule type" value="Genomic_DNA"/>
</dbReference>
<feature type="compositionally biased region" description="Polar residues" evidence="1">
    <location>
        <begin position="23"/>
        <end position="32"/>
    </location>
</feature>
<evidence type="ECO:0000256" key="1">
    <source>
        <dbReference type="SAM" id="MobiDB-lite"/>
    </source>
</evidence>
<sequence>MATSAPQSPDRIKGRLSHPHIPSSYNLTTTSERPVYQRGPPSLVPTISSENPPFLPVHIFPFTMKTPVSAAVAAAIAVVGPAHGLRILQTSQESWADLTVRNLHAELTASNHSVVLLGPTKHCTNSGSTDDDPTVLTEACQFGSCPAGANSVFGFNETDPTLQWLNAHPQTCMHSGASLKKHYPKPDSWANQTAQLGVAGPSSSPTRFFDFGRWSEWSSTAYAAAWAANHGFPGIAFGSHQGGKSIAWNDTETEPYNHIYPKLAARLINELAAGGDPLLPPSVFLAVNFPPTTNGCDHPDKFKWVMTHRRQWGDSWGAQIRHCNRTRLLGDWVHLRQPNQCQISVSAIGAVHLKTEGISVHKTLLEKLGHLWYCAEPYNEDEEDCPGCWGPSDIGSPPPLD</sequence>
<dbReference type="Gene3D" id="3.40.1210.10">
    <property type="entry name" value="Survival protein SurE-like phosphatase/nucleotidase"/>
    <property type="match status" value="1"/>
</dbReference>